<dbReference type="EMBL" id="JH930480">
    <property type="protein sequence ID" value="EKM49567.1"/>
    <property type="molecule type" value="Genomic_DNA"/>
</dbReference>
<dbReference type="OrthoDB" id="3358956at2759"/>
<name>K5WH69_PHACS</name>
<dbReference type="GeneID" id="18910507"/>
<feature type="region of interest" description="Disordered" evidence="1">
    <location>
        <begin position="214"/>
        <end position="289"/>
    </location>
</feature>
<feature type="compositionally biased region" description="Basic residues" evidence="1">
    <location>
        <begin position="227"/>
        <end position="237"/>
    </location>
</feature>
<dbReference type="RefSeq" id="XP_007401634.1">
    <property type="nucleotide sequence ID" value="XM_007401572.1"/>
</dbReference>
<feature type="compositionally biased region" description="Polar residues" evidence="1">
    <location>
        <begin position="240"/>
        <end position="249"/>
    </location>
</feature>
<dbReference type="Proteomes" id="UP000008370">
    <property type="component" value="Unassembled WGS sequence"/>
</dbReference>
<sequence length="453" mass="50364">MVITRTKPGANYDQILLDDTREERDRIVPIVKARTGPGLGFRIKGTTGIEPICTFIASQRLGNNDFSEEAARKASCLQPKIFKETLQTIQLVLTSYEEEKLREQEISYDALVTQHKFNRGEFMVSCMRRAERVLSQSGKLGRNLVLPNDMITVAVFVWVCRLLKRQRKVNQNALMEQYDIDQDEIFEIFEALEKSCQRLAQDIAAEVQAMRDGPAADSGAISPAKRSISRSPHKPLLRNHSATPAQTPTQKRKARFAAEQPEDDAMLVDETPLKKPRTSPRKSKGDFDRNAFSAFQAALRTPGRPEGGLSSTLQASSSQLTLDLLNSAADGGSDEEAARTEDDALSELVGVSTTDVEMTNGAETDGPSAASARFAPMTPRRVERIPRPVFHGHPQTPTTPRTMTAAPPGRASPKKMKAHEYTKEEEPPRRHRPILLGHWQWFRPDARAVLTGA</sequence>
<feature type="compositionally biased region" description="Basic and acidic residues" evidence="1">
    <location>
        <begin position="418"/>
        <end position="428"/>
    </location>
</feature>
<evidence type="ECO:0000313" key="3">
    <source>
        <dbReference type="Proteomes" id="UP000008370"/>
    </source>
</evidence>
<organism evidence="2 3">
    <name type="scientific">Phanerochaete carnosa (strain HHB-10118-sp)</name>
    <name type="common">White-rot fungus</name>
    <name type="synonym">Peniophora carnosa</name>
    <dbReference type="NCBI Taxonomy" id="650164"/>
    <lineage>
        <taxon>Eukaryota</taxon>
        <taxon>Fungi</taxon>
        <taxon>Dikarya</taxon>
        <taxon>Basidiomycota</taxon>
        <taxon>Agaricomycotina</taxon>
        <taxon>Agaricomycetes</taxon>
        <taxon>Polyporales</taxon>
        <taxon>Phanerochaetaceae</taxon>
        <taxon>Phanerochaete</taxon>
    </lineage>
</organism>
<keyword evidence="3" id="KW-1185">Reference proteome</keyword>
<dbReference type="AlphaFoldDB" id="K5WH69"/>
<reference evidence="2 3" key="1">
    <citation type="journal article" date="2012" name="BMC Genomics">
        <title>Comparative genomics of the white-rot fungi, Phanerochaete carnosa and P. chrysosporium, to elucidate the genetic basis of the distinct wood types they colonize.</title>
        <authorList>
            <person name="Suzuki H."/>
            <person name="MacDonald J."/>
            <person name="Syed K."/>
            <person name="Salamov A."/>
            <person name="Hori C."/>
            <person name="Aerts A."/>
            <person name="Henrissat B."/>
            <person name="Wiebenga A."/>
            <person name="vanKuyk P.A."/>
            <person name="Barry K."/>
            <person name="Lindquist E."/>
            <person name="LaButti K."/>
            <person name="Lapidus A."/>
            <person name="Lucas S."/>
            <person name="Coutinho P."/>
            <person name="Gong Y."/>
            <person name="Samejima M."/>
            <person name="Mahadevan R."/>
            <person name="Abou-Zaid M."/>
            <person name="de Vries R.P."/>
            <person name="Igarashi K."/>
            <person name="Yadav J.S."/>
            <person name="Grigoriev I.V."/>
            <person name="Master E.R."/>
        </authorList>
    </citation>
    <scope>NUCLEOTIDE SEQUENCE [LARGE SCALE GENOMIC DNA]</scope>
    <source>
        <strain evidence="2 3">HHB-10118-sp</strain>
    </source>
</reference>
<proteinExistence type="predicted"/>
<accession>K5WH69</accession>
<feature type="compositionally biased region" description="Low complexity" evidence="1">
    <location>
        <begin position="394"/>
        <end position="408"/>
    </location>
</feature>
<dbReference type="InParanoid" id="K5WH69"/>
<evidence type="ECO:0000313" key="2">
    <source>
        <dbReference type="EMBL" id="EKM49567.1"/>
    </source>
</evidence>
<dbReference type="KEGG" id="pco:PHACADRAFT_188663"/>
<protein>
    <submittedName>
        <fullName evidence="2">Uncharacterized protein</fullName>
    </submittedName>
</protein>
<feature type="region of interest" description="Disordered" evidence="1">
    <location>
        <begin position="387"/>
        <end position="431"/>
    </location>
</feature>
<dbReference type="HOGENOM" id="CLU_046438_0_0_1"/>
<gene>
    <name evidence="2" type="ORF">PHACADRAFT_188663</name>
</gene>
<evidence type="ECO:0000256" key="1">
    <source>
        <dbReference type="SAM" id="MobiDB-lite"/>
    </source>
</evidence>